<comment type="caution">
    <text evidence="2">The sequence shown here is derived from an EMBL/GenBank/DDBJ whole genome shotgun (WGS) entry which is preliminary data.</text>
</comment>
<reference evidence="2" key="1">
    <citation type="journal article" date="2021" name="Microbiology">
        <title>Metagenomic Analysis of the Microbial Community in the Underground Coal Fire Area (Kemerovo Region, Russia) Revealed Predominance of Thermophilic Members of the Phyla Deinococcus-thermus, Aquificae, and Firmicutes.</title>
        <authorList>
            <person name="Kadnikov V."/>
            <person name="Mardanov A.V."/>
            <person name="Beletsky A.V."/>
            <person name="Karnachuk O.V."/>
            <person name="Ravin N.V."/>
        </authorList>
    </citation>
    <scope>NUCLEOTIDE SEQUENCE</scope>
    <source>
        <strain evidence="2">RBS10-49</strain>
    </source>
</reference>
<accession>A0A947G893</accession>
<proteinExistence type="predicted"/>
<keyword evidence="1" id="KW-0472">Membrane</keyword>
<dbReference type="Proteomes" id="UP000748108">
    <property type="component" value="Unassembled WGS sequence"/>
</dbReference>
<name>A0A947G893_HYDSH</name>
<evidence type="ECO:0000313" key="3">
    <source>
        <dbReference type="Proteomes" id="UP000748108"/>
    </source>
</evidence>
<sequence length="148" mass="16548">MSDILSWVSIFIAVGSLVVSILSLISNHLNQRRIVAIERQRQREKELTALQASLRPELRKTEKGSYRLYLVNSGMAEARNVRVNLDGVALNEHPVAVRGNKIPTRVGPNSEVSCVLAITLNCAPPFEIEIEWEDDSGMNPSYRSTLTF</sequence>
<feature type="transmembrane region" description="Helical" evidence="1">
    <location>
        <begin position="6"/>
        <end position="25"/>
    </location>
</feature>
<protein>
    <submittedName>
        <fullName evidence="2">Uncharacterized protein</fullName>
    </submittedName>
</protein>
<keyword evidence="1" id="KW-0812">Transmembrane</keyword>
<organism evidence="2 3">
    <name type="scientific">Hydrogenibacillus schlegelii</name>
    <name type="common">Bacillus schlegelii</name>
    <dbReference type="NCBI Taxonomy" id="1484"/>
    <lineage>
        <taxon>Bacteria</taxon>
        <taxon>Bacillati</taxon>
        <taxon>Bacillota</taxon>
        <taxon>Bacilli</taxon>
        <taxon>Bacillales</taxon>
        <taxon>Bacillales Family X. Incertae Sedis</taxon>
        <taxon>Hydrogenibacillus</taxon>
    </lineage>
</organism>
<dbReference type="EMBL" id="JAHHQF010000007">
    <property type="protein sequence ID" value="MBT9281106.1"/>
    <property type="molecule type" value="Genomic_DNA"/>
</dbReference>
<dbReference type="AlphaFoldDB" id="A0A947G893"/>
<keyword evidence="1" id="KW-1133">Transmembrane helix</keyword>
<evidence type="ECO:0000313" key="2">
    <source>
        <dbReference type="EMBL" id="MBT9281106.1"/>
    </source>
</evidence>
<evidence type="ECO:0000256" key="1">
    <source>
        <dbReference type="SAM" id="Phobius"/>
    </source>
</evidence>
<gene>
    <name evidence="2" type="ORF">KM312_00275</name>
</gene>